<feature type="compositionally biased region" description="Basic and acidic residues" evidence="2">
    <location>
        <begin position="6379"/>
        <end position="6392"/>
    </location>
</feature>
<feature type="region of interest" description="Disordered" evidence="2">
    <location>
        <begin position="1413"/>
        <end position="1452"/>
    </location>
</feature>
<dbReference type="EMBL" id="CAMXCT020003068">
    <property type="protein sequence ID" value="CAL1155608.1"/>
    <property type="molecule type" value="Genomic_DNA"/>
</dbReference>
<dbReference type="InterPro" id="IPR052055">
    <property type="entry name" value="Hepadnavirus_pol/RT"/>
</dbReference>
<gene>
    <name evidence="5" type="ORF">C1SCF055_LOCUS28202</name>
</gene>
<protein>
    <recommendedName>
        <fullName evidence="4">C3H1-type domain-containing protein</fullName>
    </recommendedName>
</protein>
<organism evidence="5">
    <name type="scientific">Cladocopium goreaui</name>
    <dbReference type="NCBI Taxonomy" id="2562237"/>
    <lineage>
        <taxon>Eukaryota</taxon>
        <taxon>Sar</taxon>
        <taxon>Alveolata</taxon>
        <taxon>Dinophyceae</taxon>
        <taxon>Suessiales</taxon>
        <taxon>Symbiodiniaceae</taxon>
        <taxon>Cladocopium</taxon>
    </lineage>
</organism>
<dbReference type="Gene3D" id="1.10.443.10">
    <property type="entry name" value="Intergrase catalytic core"/>
    <property type="match status" value="1"/>
</dbReference>
<feature type="region of interest" description="Disordered" evidence="2">
    <location>
        <begin position="633"/>
        <end position="669"/>
    </location>
</feature>
<feature type="compositionally biased region" description="Pro residues" evidence="2">
    <location>
        <begin position="1419"/>
        <end position="1430"/>
    </location>
</feature>
<dbReference type="PROSITE" id="PS50103">
    <property type="entry name" value="ZF_C3H1"/>
    <property type="match status" value="1"/>
</dbReference>
<dbReference type="EMBL" id="CAMXCT030003068">
    <property type="protein sequence ID" value="CAL4789545.1"/>
    <property type="molecule type" value="Genomic_DNA"/>
</dbReference>
<accession>A0A9P1D4E7</accession>
<comment type="caution">
    <text evidence="5">The sequence shown here is derived from an EMBL/GenBank/DDBJ whole genome shotgun (WGS) entry which is preliminary data.</text>
</comment>
<feature type="chain" id="PRO_5043271005" description="C3H1-type domain-containing protein" evidence="3">
    <location>
        <begin position="17"/>
        <end position="7438"/>
    </location>
</feature>
<feature type="region of interest" description="Disordered" evidence="2">
    <location>
        <begin position="6771"/>
        <end position="6790"/>
    </location>
</feature>
<name>A0A9P1D4E7_9DINO</name>
<evidence type="ECO:0000256" key="2">
    <source>
        <dbReference type="SAM" id="MobiDB-lite"/>
    </source>
</evidence>
<evidence type="ECO:0000313" key="6">
    <source>
        <dbReference type="EMBL" id="CAL4789545.1"/>
    </source>
</evidence>
<dbReference type="GO" id="GO:0015074">
    <property type="term" value="P:DNA integration"/>
    <property type="evidence" value="ECO:0007669"/>
    <property type="project" value="InterPro"/>
</dbReference>
<feature type="compositionally biased region" description="Polar residues" evidence="2">
    <location>
        <begin position="6004"/>
        <end position="6013"/>
    </location>
</feature>
<evidence type="ECO:0000256" key="1">
    <source>
        <dbReference type="PROSITE-ProRule" id="PRU00723"/>
    </source>
</evidence>
<feature type="compositionally biased region" description="Polar residues" evidence="2">
    <location>
        <begin position="6772"/>
        <end position="6782"/>
    </location>
</feature>
<proteinExistence type="predicted"/>
<feature type="domain" description="C3H1-type" evidence="4">
    <location>
        <begin position="4405"/>
        <end position="4433"/>
    </location>
</feature>
<feature type="region of interest" description="Disordered" evidence="2">
    <location>
        <begin position="5865"/>
        <end position="5925"/>
    </location>
</feature>
<feature type="zinc finger region" description="C3H1-type" evidence="1">
    <location>
        <begin position="4405"/>
        <end position="4433"/>
    </location>
</feature>
<evidence type="ECO:0000259" key="4">
    <source>
        <dbReference type="PROSITE" id="PS50103"/>
    </source>
</evidence>
<dbReference type="InterPro" id="IPR013762">
    <property type="entry name" value="Integrase-like_cat_sf"/>
</dbReference>
<feature type="signal peptide" evidence="3">
    <location>
        <begin position="1"/>
        <end position="16"/>
    </location>
</feature>
<reference evidence="6 7" key="2">
    <citation type="submission" date="2024-05" db="EMBL/GenBank/DDBJ databases">
        <authorList>
            <person name="Chen Y."/>
            <person name="Shah S."/>
            <person name="Dougan E. K."/>
            <person name="Thang M."/>
            <person name="Chan C."/>
        </authorList>
    </citation>
    <scope>NUCLEOTIDE SEQUENCE [LARGE SCALE GENOMIC DNA]</scope>
</reference>
<evidence type="ECO:0000256" key="3">
    <source>
        <dbReference type="SAM" id="SignalP"/>
    </source>
</evidence>
<feature type="region of interest" description="Disordered" evidence="2">
    <location>
        <begin position="973"/>
        <end position="1010"/>
    </location>
</feature>
<feature type="region of interest" description="Disordered" evidence="2">
    <location>
        <begin position="4347"/>
        <end position="4400"/>
    </location>
</feature>
<dbReference type="GO" id="GO:0006310">
    <property type="term" value="P:DNA recombination"/>
    <property type="evidence" value="ECO:0007669"/>
    <property type="project" value="InterPro"/>
</dbReference>
<reference evidence="5" key="1">
    <citation type="submission" date="2022-10" db="EMBL/GenBank/DDBJ databases">
        <authorList>
            <person name="Chen Y."/>
            <person name="Dougan E. K."/>
            <person name="Chan C."/>
            <person name="Rhodes N."/>
            <person name="Thang M."/>
        </authorList>
    </citation>
    <scope>NUCLEOTIDE SEQUENCE</scope>
</reference>
<keyword evidence="1" id="KW-0479">Metal-binding</keyword>
<keyword evidence="1" id="KW-0863">Zinc-finger</keyword>
<dbReference type="GO" id="GO:0008270">
    <property type="term" value="F:zinc ion binding"/>
    <property type="evidence" value="ECO:0007669"/>
    <property type="project" value="UniProtKB-KW"/>
</dbReference>
<feature type="region of interest" description="Disordered" evidence="2">
    <location>
        <begin position="1471"/>
        <end position="1502"/>
    </location>
</feature>
<dbReference type="PANTHER" id="PTHR33050">
    <property type="entry name" value="REVERSE TRANSCRIPTASE DOMAIN-CONTAINING PROTEIN"/>
    <property type="match status" value="1"/>
</dbReference>
<feature type="compositionally biased region" description="Low complexity" evidence="2">
    <location>
        <begin position="6365"/>
        <end position="6378"/>
    </location>
</feature>
<feature type="compositionally biased region" description="Low complexity" evidence="2">
    <location>
        <begin position="5899"/>
        <end position="5912"/>
    </location>
</feature>
<dbReference type="OrthoDB" id="419965at2759"/>
<feature type="region of interest" description="Disordered" evidence="2">
    <location>
        <begin position="6357"/>
        <end position="6392"/>
    </location>
</feature>
<dbReference type="InterPro" id="IPR000571">
    <property type="entry name" value="Znf_CCCH"/>
</dbReference>
<feature type="region of interest" description="Disordered" evidence="2">
    <location>
        <begin position="934"/>
        <end position="954"/>
    </location>
</feature>
<dbReference type="GO" id="GO:0003677">
    <property type="term" value="F:DNA binding"/>
    <property type="evidence" value="ECO:0007669"/>
    <property type="project" value="InterPro"/>
</dbReference>
<keyword evidence="3" id="KW-0732">Signal</keyword>
<dbReference type="PANTHER" id="PTHR33050:SF7">
    <property type="entry name" value="RIBONUCLEASE H"/>
    <property type="match status" value="1"/>
</dbReference>
<evidence type="ECO:0000313" key="5">
    <source>
        <dbReference type="EMBL" id="CAI4002233.1"/>
    </source>
</evidence>
<feature type="compositionally biased region" description="Basic and acidic residues" evidence="2">
    <location>
        <begin position="646"/>
        <end position="661"/>
    </location>
</feature>
<keyword evidence="7" id="KW-1185">Reference proteome</keyword>
<feature type="compositionally biased region" description="Basic and acidic residues" evidence="2">
    <location>
        <begin position="4357"/>
        <end position="4374"/>
    </location>
</feature>
<keyword evidence="1" id="KW-0862">Zinc</keyword>
<sequence>MRAILFLICLCGEAFSAMEIFLMAESYRLGVKRSSIILPWERTAMQPVFGKRQRLIQAPRFVPLPSDCEPLATFDEKEVAGKVSWSRVASVIPWPVTQERALARALENWRIIVVDNLEASILGRQIRSILDGTVNDMTVEQVIRDSFAGKSVSTLRSRSSSIMAFARPSCDISEIATHSLKSTVLSWMAKCSCREDLRRLAGYHVDPGSKSALEYSRDAQAPVLHAIEGIMLIIKENIFDPDVSRARRWKIPHVRSLQDAMIYLSRQQHVPDGAVSEGYEPESPVEDMWTLVGSDGEISLSSVSEGSHELFETGCQTSDEDRDAEFAAPIVGASMANELHYSVGAPALDMQQCHRSQDHLRFAFAVATNPAAGDDQNFSDGVLVPILGNEGHVDAPKLRRLFYESHTLTSADLRRKVEANEQEAPRKLPPPEIAQRLEALQARIRPLVIQNVLEPSHQLINAIVQCVEDGRVRYIEWAKCASRSQEVNNIREDSDLKIWKTDASGVVRAISKEPNLQATLTTELDVHNALRRRGVAYEIAQAMSFEVHEALLNFYFYELKKDPLEGFSQVTLAQVAAADRELHVRLAELTRGGLHPGPGGELPLNDHVNALIQGPELKWMLMPLPKRQALKVAPADHTASAAAGDTDTKRTRNDNNKKSKAEAASGPKRQADPFRLKDLLAFHAVLMDSEQDLWNRLMAGMILLAVYSRSRWSDLQQAESCLLDADDYGVLSYIELRISDHKTKFAAAFKNCFLHACAPALGVSDDPWIEEWVSVRKAIGIDFEKGHPTMPAPQADGKPGTRPLSSEEMKHWTHLLLNDMQIDFSDRRITSHSCKCTLLSWASKRGLPWEDRMILGGHTMAFKSALVYSRDSLGRPLRMLERLLMEVRCHAFVPDANRSGRFPGRRVSFDDFSGFDEMERGIFEDAIDSIGVPDNSSVEKGLGPGATADKDSCKVETDSTSWVELSDNPVVDLVSSSDSDRSSVHTTSSSSDEEGAQHSGARRPVRPPSVPKTLKLVQHRKWKTLHLMEMQNERILLCGRLAEEERYTRIHESRLARFPVNSGSIISDRFISCIPRKFYEFDLTGRARHQNFYFSLFLSRLVPKWPDSSAMSLIDSEAAFEKRCHELLDGLYDLMTNLQINTFSALAFAVGTPQQDVADQEMQRFCDRVVMGPASLAEVSVIKRLHFESQTLVMADVRRQAVTGDTTEPSKSLPFIEKRRRLEAQQLRITGLSHMHEQKASHALIDLCFHIVETGALVYVAPSRYTTRDAEIQNEAKNKQKQLLTLEQGSIKTVSSDGLSTVDIGTEMKLMYALQRRGLAFDLVGLMSWDAHMEWVNRLFRAMMHEAPANFNAVNLQQLVKADQEMFTLIASEYDGPLKAQAINGGPPLDAQVRMYMNDPRITMHLVATPRVEKRAAPPSSPGAPRQPPTKRPRQDAKPTAQVPSELQGLHSKTADNKPLCWNYNLPKNCSNATKKGKPVDTNAPKRASLEEGPSSLATAADLTNDEDVRRVIEYIDVEAGNLLHAHFAPACGTASRARGRPIPGEDPSKGPQPLRSEAYPNGLPDLPPSQQERVDKANKCYAATAILVRHLIALGVSVSIENPKNSFFWLCTPIKELLEDFQCLHFSYFDHCMHGGKRDKRTAWWSWNPRRPSDDLFSSLQLDCNKSHAHAPWRPYKDAKGQTIFPTAEEAAYPQLLCDRIASILKSEAESFGFVFFDDLHGQLKEVHNAAARQLFTTQPRGQKLRPLVSEYGYYVPLLAKVDDENSISKFLTELPKGAKVCHRKVFPGGVLRDGILKKHADVRFSDSWSEQEPCELLHFGVPREPADFLKEAVEKGHPRDIIAQVPPMVRPALESLIRGNLAERFQKRANFMKRWLRRSLELHEEEKALHEGLPDHLKKILGGKRLLLWKEILLDLGYPDASVVDDMVSGFALTGWAPTTGIFRPDVRKPSLSVQQLVNMSPGLNASVLQSISRAEPGEHDQFVWDETLGEVSKGWLGESDEFGECFIARRFPVPQKSKIRLVDDFSVAGVNAAFGLREKLKVQAVDELCAYLASMLDDTSKADMPGLVGRTYDLRSAYKQFGTDPWHAERLRIAVKKPAGGYGVFSALALPFEASGSVVHFLRISASLTFIGVTALLLAWTSFFDDFTCICCSEEEKNVSFYIESLFRLLGVDFADSGDKAVPFTQRFKTLGVLFDVSSLQGGSFTLEHTESRRHELVETLQDLIQRGGAAPKELERLHGRLIWFGSFVYGRLLNRLVKEVSNMARVRGKLLTFNERFLDVLHRLMAAVQDSKPVAIGRSLCHTWIIFTDGAYEPGSNRPATFGAVLVSPSGTPVEMFGEQAPATLLDEFLQESQHPIYEMEVLPVVMACKIWTKYISGSPTVFYLDNTAARSACIKGSMEESGSKRRRAEVLASEKELSEVGAYFAEGQTFSGVHAEEQAHFEKAHRDGDRVTSSGSAKQCTVFLLDIFSGTAGVAASFIQLGGDALGMDHMVDKKRMRGPIAKTDLCKKETQDQVISWLEQGKVDGVMLAPPCGTSSRAREIPVFESGRKRAAPRPLRNKRWPNGIPSLRGVDALKVKLANKLYAFTRRVIDTCIRLHILFICENPLRSWMWETTFFSDLPDECRFQCIHRCMYGGQRLKQTALLLNFEASNLKLQCNGKHQHLPWGKTLSPHTGQTVFSTSTEAEYPWPLCKQLALAFAEQMRLAGKTVEPASMSMDVCQRMGAGTQPRGKLGPLLLAEFKHKIMVRSSDVTVPKTITDDSVAPFQGLPLHSKLISSRTEVVKGETGDEEIQVSEFGVYYTPDEFLQMASGLQHPLDSPQLVDEVNLRSMLAIRDWSEADILAFRAKSLKHYTKLAVSLMEDEKNLRNSMDPQVNAVLSGKRLKLFEQMCLDAGVSDERIKPASITVQQLRDSSVWSKRMIYSSCKRVASDPEIAAAVFQETQQQLSDGWVKGPFTMQQLDERFSGCWIPSKRFGVRQGGKVRAVDDFSEFLINCSVTSTEKLALYGIDEVVNSARFFMGIGSITFDQSGLPVLKQPAAEKQGPWLQLQGRALDLKAAYKQLARHPEDAWASVLAVWNPEINDVQFYESVALPFGSVSAVMSFNRMARALRIIMSKLFLLVNTNFFDDFCQLEIPALCGSAWETAELVMRLLGWRISTSEDKRLPFSTKFVMLGAVIDLSSMAEGKVLVMNKPSRLEDIASLVHSITSKRKVPLSLVETLRGRLLYAAGHTFGRSTQLAIQLISKAVREGPLVVIDENTKKVILSALELLQQAGPRVVNAWTGTRPILVFTDGACEQDGAQVTFGAVLVDFHSNTFSYFGDNVPEFWVSEWKASGRVQLICQAEIFPVVVAKLTWSEILSHRAVLWFIDNNSAQAALVRSFSPVTDNYELLVRNAELDVWMQTMNWYSRVPSKSNVSDDPSRLCFTELDRKGYTRCEPCCDFTKVQLQKGVAGVKEGKTPLTRNGQRIAGAMDGMLLAESYRLGVKKSSIKLPWEHGSMSAIFGKRPRLIPPPVFAPLPSLQKSEETLAQSEMSGKVTWSKVTSVIPWPVAQERAFGRALENWRIIVMDNLDASVLGRQISSILDGRVQDFSVEQVVRDSLSRKSVSTLRSRASSLMAFARWKKALDDEASIFPVQEEEAYRYVVELRQLNAPRTKPARFLESLSFAFHMLGTDVGTCLQSPRLKGAVITPVVLPKKKTPLQLWQVSAMENIAINGVGQEAIFAGYVCLVMHARLRWSDAQHCQYEPYLDLNQGSGYLECELYHHKNAGRQKQAKRLLPAACCIPGLFGDWATPWLKNRVSAGLQAKPGMPTMPAPLAGGNWSLLPLESSQATVWLREIFSKIRPGSPVSDIGTRSLKATVLSWMSKCCCSESLRRLAGYHVDPNSKSALEYSRDGQAPVLHAIEGIYMIISQGLFRPDDSRARRWSNPACKSLQEAMNFLARPTAGPPQDPLDEYEAESPISEGWHLFGSDGAVSISSNSDGESEIFEKECNTSEEDREAEVSAPIVGASLAQGLHYSLQDVDVFRHVKSGSCHIAKDSAVIEEDGEAVVLRALAIGISQDTVDALGLRGWVTHATFAFSVATNPGTGDDQPFIDGVLVPILGREDHVDAPKLRRLFYESHTLTAADLRRKVDANEQEAPRKLPPPEIAQRIEALQTRVSPLVIQNVLEPSHQLINAVVQTVEDGRVRYIEWTKCTSRAQEVNNVREDAELRVWKTDASGTIKAVNKDPEMQASLATELDVHNALRRRGVAYEVAQAMSFEVHELIINFFFELKKDPLEGFSPVTLGQLASADRELHVRLAEMTRAGLRPGPNGQLPLDEHVKTLLNGPELRWMLMPMPKRQQTRPETQAPHKKEAEPKRTRDDPTSNKKNAAEAAKLKRLRRTPMPKQLRGGTPCDETGKPYCFAFNLGSCQNGDDCKKGMHLCCKKGSPVRESIHLRPKSMTKVMAYNPVVLKSTVIAITKVDLCKKENQAEYPWQLCKQLAFAFFQQMRRQGKVFEQNSPSMDVNQRMGAGTQPRGKLAPLLLSEFKFKVLLKSTAVEVPKVITDSAPPPFQGVPVHSKCISTRTEVIEEGCKGEEEIQISEFGVYRSPEEFLRLAATLQHPLDSPQLVESSNLRAILAIRDWPAADVAAFRAKALKHYMQVAVDLMVEEKNLRQSMDPQVSEVLAGKRLCLFKQMCNDAGVGDQTLFSELTEGFRLTGRMCESGQFPRKLRPAAITVKPLRESAVWAKRMIYASCKRVASDPEIAEAVYQETMQQLHDGWVQGPFSMQQMDERHNGCWIPSKRFGVRQGGKVRAVDDFSEFLINSSVTTTEKLALYGIDEVVNTARVFMGADLIEFDGGGFPKVAFGATPTVGSWRPLHGRALDLKAAYKQLARHPEDSWASVLAVWCPKKGDVEFFDSVALPFGSVSAVMSFDRMARALRIIMAQLFLLVNTNFFDDFCQLETLPLCQNAWETAEMVMKLLGWKISTSEEKRLPFAACFQMLGAVVDLSEMSHGRIMVRNKPARLDDIAQLVNAILSKPKVPQSLIETLRGRLLYAAGHTFGKCTQLAVQLIAKATRSGPLVLLDERTKQVIRSALEMLQTSGPRVVAGWSGTKPILIFTDGACEQEGIKVTHGAVFADFFEDRFLYFGDDIPQCWTSKWRASGKTQLICQAEIFPVLVSKLTWIKEISGRAVLWFVDNSSAQSALIRSFSPVFDNYELLVINAELDVLTQSMNWYARVPSPSNPGDAPSRLEFQALDTAGYTRCKPCYSLHEIDKMGVERRTCFWNPVKCDLMLNLTDFAEFLPGQSADADLEFSRNYDTAAVVSSAWTSLQSEIPKLPWEQDFWSGFLDPAKPVLEQFHKGFKRPLPFHYEGTSTSASKSEVDRRVVSKAYPGLQSFIKHIKDVPEKSWQEERDALWEIAIRRWVAVLDTCEAGDNLLILSLQCKTSFTEKAQILVDVFYNKAPQTLMKRVNSLSKLCNSLAVKGLSFPCKEDEFYQFLKSESESGAPSSWSDAQHAEELLPDFDGQGQIVHLEVRLNAGAMSLDKTVFFATAPDERVEHADALQSTEGDAEGSELESWNLIQSAETVPVEEPVLNGHITTDSSDSSDEEVRVTPVVGIRNLSALAFSIGTPQVPPSDEQFKDFTTRLNDGVDLDFGTQAALRRLHFEAAAVVMAELKTKATDSSGDAVRKLPIAEKAARLRDQETRLQGVRIRGELQPSYALIDMVAQMKESDSVTWIAPSKCSKRDSEIQGNMKDKPVTLSLEQQMVKLASAEEPPAVDTSTDLQLQWALQRRGLAFDQCALISNSEHEIWVQQLLSQLTKDPPTGYARVSAGQVIRADREMFTLMAQEIEGSLQPDAAGRFPMEKKMKELRTDPRVTMYMLPLPKGAPKESEKNATGSSSTAGGNPRPAGAGNPRPNKRPKASAKAKSLCPQELTGFAQKDESGNAICWAFNLKSGCKNEDSQQDLFGLQRDEFSDVADDSFLHVHGFAGSDAEGSLVLPLDPEQNLEQGSTLSEGSQKRFLEPRPKSRPQSLVSGVTRSLGVKRTADEFASMKGIVYTYICHLRTSEAGATTPAQFVEALRFSNALLGFCKTSLDDMLSARVVGASHAIYLTKRVRRPAEVLTVSEVQQLESICLQDELLHHRVIAGHFLFCMMAAARWHDSMHVVSMELSKADHLCLLEAATSKHKSSRTKEQQRELLPFTALGQTLAVENWADSWLSAREDSGSFAWCHFLCSWSEHQGDWADTKMSTAEATFWLRELLEPVVGPDRSAVLTVHGLKATMLSWAAKSMLFTPEEQLALGHHVSSHYKSALIYSRDNQIGLCKKIHDMMDKIKAGTFNPDGSRVQRLLQLTMARAQELQSDDDSDSSSISTDASSVASSEGEHREQEPSSFRRLDAADIDRDHCFINTRSRVVHLQLLGQQKFWCGRCASSSFRKASRDDLANAETVICARPLNKNPMPNMFYLHVAEIALIGHLPASSMAIDSKVAFTNRALELGITEAEIDALKGVNITSYASYAYCCNFQPGQADDAPLTAFLTATLGAEPSASVASKFRRLFFEAHALSLEDLKSRAERSESSEARVIPLAEKMDRIRLQKERLAGISFTPQSEPSHSLIDKVCQQLDDNVVSYIELQKCTSRQDETLHAKTDTALSLDLSGGLKLSKRQKLEDTNVTGEHRLRQAFLRRNLAYDLAGIGTFSVMDLWTQKLFEKMNEAPLANYRSISAEQILSADKALWVKLSNETRGQLQPKTGDPKAFDTAFQKFSEHPEVLQHMSPLQSSTSSRPEQGPQPLRDADDLLGLPHLCGADLTKATLANQLYRAAIVILQLCFALGCLVSIQNPGRSWLWPLLALLVHETQDQPFMLWYSKLETVYFDACAHGSSRDKRTELLAMSDLFSTLAIDCSKDHQHASWQPFRSEHGVVFPTAMEAEYPPLLCNRMAECVRKSAEQMGVIPSLQPRLKELLNLSLGHQTLRHEPLIPEYAMVFHTDAPIQHESHKLLSAPFSQGHHSTEQPEETQVPQEHELILAKERLATVFNLRKLTNELKCQELALKDTMHPDVKRCTVTKNILLFEHALKQLDFWDMEVVSLLKQGIPLVGLQAAPKGYREQLVPASITEDELLQSSAWRRKSLMCQSKRSKPEEEAALLETTAEEVAKGFLEGPHSGQEISVLLETEDWSLSPRFVLFQGTGGKIRVIDDAKRSAVNAAYSSTVKLQLQDVDYAANMVLFLMSEAAAAGVSGDEWMGKTFDLSKAYKQLAILPAHQQHAVVGFPVSGTWRFHQSISLPFGCTGSVYGFVRVSQAIWYVVTKLPSAVSSHYFDDFPTLERAPGCRVLSLAFSAVLDVLGWEHAKEGDKALNLAGAFDLLGVNFNLALTPKGILQVTNKTTRIEKLCALLDKVKSAGEITIAQASELQGLLKFAIGFFSGKALKHLVAAFMPYAE</sequence>
<feature type="region of interest" description="Disordered" evidence="2">
    <location>
        <begin position="6004"/>
        <end position="6031"/>
    </location>
</feature>
<feature type="compositionally biased region" description="Basic and acidic residues" evidence="2">
    <location>
        <begin position="6014"/>
        <end position="6023"/>
    </location>
</feature>
<evidence type="ECO:0000313" key="7">
    <source>
        <dbReference type="Proteomes" id="UP001152797"/>
    </source>
</evidence>
<dbReference type="EMBL" id="CAMXCT010003068">
    <property type="protein sequence ID" value="CAI4002233.1"/>
    <property type="molecule type" value="Genomic_DNA"/>
</dbReference>
<feature type="region of interest" description="Disordered" evidence="2">
    <location>
        <begin position="1535"/>
        <end position="1574"/>
    </location>
</feature>
<dbReference type="Proteomes" id="UP001152797">
    <property type="component" value="Unassembled WGS sequence"/>
</dbReference>